<dbReference type="Proteomes" id="UP000015105">
    <property type="component" value="Chromosome 1D"/>
</dbReference>
<reference evidence="2" key="1">
    <citation type="journal article" date="2014" name="Science">
        <title>Ancient hybridizations among the ancestral genomes of bread wheat.</title>
        <authorList>
            <consortium name="International Wheat Genome Sequencing Consortium,"/>
            <person name="Marcussen T."/>
            <person name="Sandve S.R."/>
            <person name="Heier L."/>
            <person name="Spannagl M."/>
            <person name="Pfeifer M."/>
            <person name="Jakobsen K.S."/>
            <person name="Wulff B.B."/>
            <person name="Steuernagel B."/>
            <person name="Mayer K.F."/>
            <person name="Olsen O.A."/>
        </authorList>
    </citation>
    <scope>NUCLEOTIDE SEQUENCE [LARGE SCALE GENOMIC DNA]</scope>
    <source>
        <strain evidence="2">cv. AL8/78</strain>
    </source>
</reference>
<accession>A0A452YA34</accession>
<dbReference type="Gramene" id="AET1Gv20348400.2">
    <property type="protein sequence ID" value="AET1Gv20348400.2"/>
    <property type="gene ID" value="AET1Gv20348400"/>
</dbReference>
<dbReference type="STRING" id="200361.A0A452YA34"/>
<protein>
    <submittedName>
        <fullName evidence="1">Uncharacterized protein</fullName>
    </submittedName>
</protein>
<organism evidence="1 2">
    <name type="scientific">Aegilops tauschii subsp. strangulata</name>
    <name type="common">Goatgrass</name>
    <dbReference type="NCBI Taxonomy" id="200361"/>
    <lineage>
        <taxon>Eukaryota</taxon>
        <taxon>Viridiplantae</taxon>
        <taxon>Streptophyta</taxon>
        <taxon>Embryophyta</taxon>
        <taxon>Tracheophyta</taxon>
        <taxon>Spermatophyta</taxon>
        <taxon>Magnoliopsida</taxon>
        <taxon>Liliopsida</taxon>
        <taxon>Poales</taxon>
        <taxon>Poaceae</taxon>
        <taxon>BOP clade</taxon>
        <taxon>Pooideae</taxon>
        <taxon>Triticodae</taxon>
        <taxon>Triticeae</taxon>
        <taxon>Triticinae</taxon>
        <taxon>Aegilops</taxon>
    </lineage>
</organism>
<reference evidence="1" key="3">
    <citation type="journal article" date="2017" name="Nature">
        <title>Genome sequence of the progenitor of the wheat D genome Aegilops tauschii.</title>
        <authorList>
            <person name="Luo M.C."/>
            <person name="Gu Y.Q."/>
            <person name="Puiu D."/>
            <person name="Wang H."/>
            <person name="Twardziok S.O."/>
            <person name="Deal K.R."/>
            <person name="Huo N."/>
            <person name="Zhu T."/>
            <person name="Wang L."/>
            <person name="Wang Y."/>
            <person name="McGuire P.E."/>
            <person name="Liu S."/>
            <person name="Long H."/>
            <person name="Ramasamy R.K."/>
            <person name="Rodriguez J.C."/>
            <person name="Van S.L."/>
            <person name="Yuan L."/>
            <person name="Wang Z."/>
            <person name="Xia Z."/>
            <person name="Xiao L."/>
            <person name="Anderson O.D."/>
            <person name="Ouyang S."/>
            <person name="Liang Y."/>
            <person name="Zimin A.V."/>
            <person name="Pertea G."/>
            <person name="Qi P."/>
            <person name="Bennetzen J.L."/>
            <person name="Dai X."/>
            <person name="Dawson M.W."/>
            <person name="Muller H.G."/>
            <person name="Kugler K."/>
            <person name="Rivarola-Duarte L."/>
            <person name="Spannagl M."/>
            <person name="Mayer K.F.X."/>
            <person name="Lu F.H."/>
            <person name="Bevan M.W."/>
            <person name="Leroy P."/>
            <person name="Li P."/>
            <person name="You F.M."/>
            <person name="Sun Q."/>
            <person name="Liu Z."/>
            <person name="Lyons E."/>
            <person name="Wicker T."/>
            <person name="Salzberg S.L."/>
            <person name="Devos K.M."/>
            <person name="Dvorak J."/>
        </authorList>
    </citation>
    <scope>NUCLEOTIDE SEQUENCE [LARGE SCALE GENOMIC DNA]</scope>
    <source>
        <strain evidence="1">cv. AL8/78</strain>
    </source>
</reference>
<sequence>RMSPPAPGGLGVEDLERTRLALRLRWLWFSRTDDTRAWSTLDMQFSAEEQAIFFASTYMMIVDGLTAKFWEDRWISGRSISEIAPLLYACIPK</sequence>
<evidence type="ECO:0000313" key="2">
    <source>
        <dbReference type="Proteomes" id="UP000015105"/>
    </source>
</evidence>
<proteinExistence type="predicted"/>
<dbReference type="AlphaFoldDB" id="A0A452YA34"/>
<name>A0A452YA34_AEGTS</name>
<dbReference type="EnsemblPlants" id="AET1Gv20348400.2">
    <property type="protein sequence ID" value="AET1Gv20348400.2"/>
    <property type="gene ID" value="AET1Gv20348400"/>
</dbReference>
<reference evidence="2" key="2">
    <citation type="journal article" date="2017" name="Nat. Plants">
        <title>The Aegilops tauschii genome reveals multiple impacts of transposons.</title>
        <authorList>
            <person name="Zhao G."/>
            <person name="Zou C."/>
            <person name="Li K."/>
            <person name="Wang K."/>
            <person name="Li T."/>
            <person name="Gao L."/>
            <person name="Zhang X."/>
            <person name="Wang H."/>
            <person name="Yang Z."/>
            <person name="Liu X."/>
            <person name="Jiang W."/>
            <person name="Mao L."/>
            <person name="Kong X."/>
            <person name="Jiao Y."/>
            <person name="Jia J."/>
        </authorList>
    </citation>
    <scope>NUCLEOTIDE SEQUENCE [LARGE SCALE GENOMIC DNA]</scope>
    <source>
        <strain evidence="2">cv. AL8/78</strain>
    </source>
</reference>
<reference evidence="1" key="4">
    <citation type="submission" date="2019-03" db="UniProtKB">
        <authorList>
            <consortium name="EnsemblPlants"/>
        </authorList>
    </citation>
    <scope>IDENTIFICATION</scope>
</reference>
<keyword evidence="2" id="KW-1185">Reference proteome</keyword>
<evidence type="ECO:0000313" key="1">
    <source>
        <dbReference type="EnsemblPlants" id="AET1Gv20348400.2"/>
    </source>
</evidence>
<reference evidence="1" key="5">
    <citation type="journal article" date="2021" name="G3 (Bethesda)">
        <title>Aegilops tauschii genome assembly Aet v5.0 features greater sequence contiguity and improved annotation.</title>
        <authorList>
            <person name="Wang L."/>
            <person name="Zhu T."/>
            <person name="Rodriguez J.C."/>
            <person name="Deal K.R."/>
            <person name="Dubcovsky J."/>
            <person name="McGuire P.E."/>
            <person name="Lux T."/>
            <person name="Spannagl M."/>
            <person name="Mayer K.F.X."/>
            <person name="Baldrich P."/>
            <person name="Meyers B.C."/>
            <person name="Huo N."/>
            <person name="Gu Y.Q."/>
            <person name="Zhou H."/>
            <person name="Devos K.M."/>
            <person name="Bennetzen J.L."/>
            <person name="Unver T."/>
            <person name="Budak H."/>
            <person name="Gulick P.J."/>
            <person name="Galiba G."/>
            <person name="Kalapos B."/>
            <person name="Nelson D.R."/>
            <person name="Li P."/>
            <person name="You F.M."/>
            <person name="Luo M.C."/>
            <person name="Dvorak J."/>
        </authorList>
    </citation>
    <scope>NUCLEOTIDE SEQUENCE [LARGE SCALE GENOMIC DNA]</scope>
    <source>
        <strain evidence="1">cv. AL8/78</strain>
    </source>
</reference>